<proteinExistence type="inferred from homology"/>
<name>N8YGP2_ACIGI</name>
<dbReference type="AlphaFoldDB" id="N8YGP2"/>
<evidence type="ECO:0000256" key="1">
    <source>
        <dbReference type="ARBA" id="ARBA00009437"/>
    </source>
</evidence>
<reference evidence="6 7" key="1">
    <citation type="submission" date="2013-02" db="EMBL/GenBank/DDBJ databases">
        <title>The Genome Sequence of Acinetobacter guillouiae NIPH 991.</title>
        <authorList>
            <consortium name="The Broad Institute Genome Sequencing Platform"/>
            <consortium name="The Broad Institute Genome Sequencing Center for Infectious Disease"/>
            <person name="Cerqueira G."/>
            <person name="Feldgarden M."/>
            <person name="Courvalin P."/>
            <person name="Perichon B."/>
            <person name="Grillot-Courvalin C."/>
            <person name="Clermont D."/>
            <person name="Rocha E."/>
            <person name="Yoon E.-J."/>
            <person name="Nemec A."/>
            <person name="Walker B."/>
            <person name="Young S.K."/>
            <person name="Zeng Q."/>
            <person name="Gargeya S."/>
            <person name="Fitzgerald M."/>
            <person name="Haas B."/>
            <person name="Abouelleil A."/>
            <person name="Alvarado L."/>
            <person name="Arachchi H.M."/>
            <person name="Berlin A.M."/>
            <person name="Chapman S.B."/>
            <person name="Dewar J."/>
            <person name="Goldberg J."/>
            <person name="Griggs A."/>
            <person name="Gujja S."/>
            <person name="Hansen M."/>
            <person name="Howarth C."/>
            <person name="Imamovic A."/>
            <person name="Larimer J."/>
            <person name="McCowan C."/>
            <person name="Murphy C."/>
            <person name="Neiman D."/>
            <person name="Pearson M."/>
            <person name="Priest M."/>
            <person name="Roberts A."/>
            <person name="Saif S."/>
            <person name="Shea T."/>
            <person name="Sisk P."/>
            <person name="Sykes S."/>
            <person name="Wortman J."/>
            <person name="Nusbaum C."/>
            <person name="Birren B."/>
        </authorList>
    </citation>
    <scope>NUCLEOTIDE SEQUENCE [LARGE SCALE GENOMIC DNA]</scope>
    <source>
        <strain evidence="6 7">NIPH 991</strain>
    </source>
</reference>
<keyword evidence="7" id="KW-1185">Reference proteome</keyword>
<dbReference type="InterPro" id="IPR036388">
    <property type="entry name" value="WH-like_DNA-bd_sf"/>
</dbReference>
<keyword evidence="4" id="KW-0804">Transcription</keyword>
<dbReference type="RefSeq" id="WP_004818135.1">
    <property type="nucleotide sequence ID" value="NZ_KB849456.1"/>
</dbReference>
<evidence type="ECO:0000256" key="2">
    <source>
        <dbReference type="ARBA" id="ARBA00023015"/>
    </source>
</evidence>
<sequence>MIAKSQYKLEARDLEIILALVRTANLARAGERLNVDASTIFRAIRRIERGLGHPLFERSRAGYLPSEQAQVLAEHAEQVETQLEQARSAIQLTPEQVSGTVRIATTDTLLHGLLAPALHKLANIHPLLEYELHTGNELTSLTRREADIAVRATNTPPLHLIGKHIGPIRMALYGSNRIEYDQQVEAAVDWIVPDDGLPEHPSVIWRKRHHPKAVLRYRVNSILTVMELVAAGMGVGVLPLFLTQQRRDLIALTDTLDECQTELWLLTHPESKHLLRVSTVFRHLSKTLNL</sequence>
<dbReference type="GO" id="GO:0003700">
    <property type="term" value="F:DNA-binding transcription factor activity"/>
    <property type="evidence" value="ECO:0007669"/>
    <property type="project" value="InterPro"/>
</dbReference>
<dbReference type="EMBL" id="APPJ01000007">
    <property type="protein sequence ID" value="ENV18435.1"/>
    <property type="molecule type" value="Genomic_DNA"/>
</dbReference>
<keyword evidence="3" id="KW-0238">DNA-binding</keyword>
<dbReference type="PANTHER" id="PTHR30579">
    <property type="entry name" value="TRANSCRIPTIONAL REGULATOR"/>
    <property type="match status" value="1"/>
</dbReference>
<dbReference type="SUPFAM" id="SSF53850">
    <property type="entry name" value="Periplasmic binding protein-like II"/>
    <property type="match status" value="1"/>
</dbReference>
<feature type="domain" description="HTH lysR-type" evidence="5">
    <location>
        <begin position="9"/>
        <end position="66"/>
    </location>
</feature>
<evidence type="ECO:0000256" key="3">
    <source>
        <dbReference type="ARBA" id="ARBA00023125"/>
    </source>
</evidence>
<comment type="similarity">
    <text evidence="1">Belongs to the LysR transcriptional regulatory family.</text>
</comment>
<evidence type="ECO:0000313" key="7">
    <source>
        <dbReference type="Proteomes" id="UP000013148"/>
    </source>
</evidence>
<dbReference type="eggNOG" id="COG0583">
    <property type="taxonomic scope" value="Bacteria"/>
</dbReference>
<evidence type="ECO:0000256" key="4">
    <source>
        <dbReference type="ARBA" id="ARBA00023163"/>
    </source>
</evidence>
<comment type="caution">
    <text evidence="6">The sequence shown here is derived from an EMBL/GenBank/DDBJ whole genome shotgun (WGS) entry which is preliminary data.</text>
</comment>
<evidence type="ECO:0000259" key="5">
    <source>
        <dbReference type="PROSITE" id="PS50931"/>
    </source>
</evidence>
<dbReference type="PROSITE" id="PS50931">
    <property type="entry name" value="HTH_LYSR"/>
    <property type="match status" value="1"/>
</dbReference>
<protein>
    <recommendedName>
        <fullName evidence="5">HTH lysR-type domain-containing protein</fullName>
    </recommendedName>
</protein>
<dbReference type="SUPFAM" id="SSF46785">
    <property type="entry name" value="Winged helix' DNA-binding domain"/>
    <property type="match status" value="1"/>
</dbReference>
<organism evidence="6 7">
    <name type="scientific">Acinetobacter guillouiae NIPH 991</name>
    <dbReference type="NCBI Taxonomy" id="1217656"/>
    <lineage>
        <taxon>Bacteria</taxon>
        <taxon>Pseudomonadati</taxon>
        <taxon>Pseudomonadota</taxon>
        <taxon>Gammaproteobacteria</taxon>
        <taxon>Moraxellales</taxon>
        <taxon>Moraxellaceae</taxon>
        <taxon>Acinetobacter</taxon>
    </lineage>
</organism>
<dbReference type="InterPro" id="IPR036390">
    <property type="entry name" value="WH_DNA-bd_sf"/>
</dbReference>
<dbReference type="InterPro" id="IPR005119">
    <property type="entry name" value="LysR_subst-bd"/>
</dbReference>
<dbReference type="Proteomes" id="UP000013148">
    <property type="component" value="Unassembled WGS sequence"/>
</dbReference>
<dbReference type="Gene3D" id="1.10.10.10">
    <property type="entry name" value="Winged helix-like DNA-binding domain superfamily/Winged helix DNA-binding domain"/>
    <property type="match status" value="1"/>
</dbReference>
<dbReference type="Pfam" id="PF03466">
    <property type="entry name" value="LysR_substrate"/>
    <property type="match status" value="1"/>
</dbReference>
<gene>
    <name evidence="6" type="ORF">F964_00859</name>
</gene>
<dbReference type="HOGENOM" id="CLU_039613_2_1_6"/>
<dbReference type="Pfam" id="PF00126">
    <property type="entry name" value="HTH_1"/>
    <property type="match status" value="1"/>
</dbReference>
<keyword evidence="2" id="KW-0805">Transcription regulation</keyword>
<dbReference type="GO" id="GO:0003677">
    <property type="term" value="F:DNA binding"/>
    <property type="evidence" value="ECO:0007669"/>
    <property type="project" value="UniProtKB-KW"/>
</dbReference>
<evidence type="ECO:0000313" key="6">
    <source>
        <dbReference type="EMBL" id="ENV18435.1"/>
    </source>
</evidence>
<accession>N8YGP2</accession>
<dbReference type="InterPro" id="IPR000847">
    <property type="entry name" value="LysR_HTH_N"/>
</dbReference>
<dbReference type="InterPro" id="IPR050176">
    <property type="entry name" value="LTTR"/>
</dbReference>
<dbReference type="PANTHER" id="PTHR30579:SF3">
    <property type="entry name" value="TRANSCRIPTIONAL REGULATORY PROTEIN"/>
    <property type="match status" value="1"/>
</dbReference>
<dbReference type="Gene3D" id="3.40.190.10">
    <property type="entry name" value="Periplasmic binding protein-like II"/>
    <property type="match status" value="2"/>
</dbReference>
<dbReference type="PATRIC" id="fig|1217656.3.peg.833"/>